<keyword evidence="2" id="KW-1185">Reference proteome</keyword>
<gene>
    <name evidence="1" type="ORF">DHETER_LOCUS11781</name>
</gene>
<reference evidence="1" key="1">
    <citation type="submission" date="2021-06" db="EMBL/GenBank/DDBJ databases">
        <authorList>
            <person name="Kallberg Y."/>
            <person name="Tangrot J."/>
            <person name="Rosling A."/>
        </authorList>
    </citation>
    <scope>NUCLEOTIDE SEQUENCE</scope>
    <source>
        <strain evidence="1">IL203A</strain>
    </source>
</reference>
<name>A0ACA9PGP8_9GLOM</name>
<organism evidence="1 2">
    <name type="scientific">Dentiscutata heterogama</name>
    <dbReference type="NCBI Taxonomy" id="1316150"/>
    <lineage>
        <taxon>Eukaryota</taxon>
        <taxon>Fungi</taxon>
        <taxon>Fungi incertae sedis</taxon>
        <taxon>Mucoromycota</taxon>
        <taxon>Glomeromycotina</taxon>
        <taxon>Glomeromycetes</taxon>
        <taxon>Diversisporales</taxon>
        <taxon>Gigasporaceae</taxon>
        <taxon>Dentiscutata</taxon>
    </lineage>
</organism>
<dbReference type="Proteomes" id="UP000789702">
    <property type="component" value="Unassembled WGS sequence"/>
</dbReference>
<proteinExistence type="predicted"/>
<dbReference type="EMBL" id="CAJVPU010026846">
    <property type="protein sequence ID" value="CAG8701531.1"/>
    <property type="molecule type" value="Genomic_DNA"/>
</dbReference>
<sequence length="52" mass="5829">FNVKDHFFYASLHTKLASSDQHDTINNNETGDSNNSNTVTIEENNIGANIEF</sequence>
<comment type="caution">
    <text evidence="1">The sequence shown here is derived from an EMBL/GenBank/DDBJ whole genome shotgun (WGS) entry which is preliminary data.</text>
</comment>
<feature type="non-terminal residue" evidence="1">
    <location>
        <position position="52"/>
    </location>
</feature>
<feature type="non-terminal residue" evidence="1">
    <location>
        <position position="1"/>
    </location>
</feature>
<evidence type="ECO:0000313" key="2">
    <source>
        <dbReference type="Proteomes" id="UP000789702"/>
    </source>
</evidence>
<protein>
    <submittedName>
        <fullName evidence="1">9983_t:CDS:1</fullName>
    </submittedName>
</protein>
<evidence type="ECO:0000313" key="1">
    <source>
        <dbReference type="EMBL" id="CAG8701531.1"/>
    </source>
</evidence>
<accession>A0ACA9PGP8</accession>